<reference evidence="4 5" key="1">
    <citation type="submission" date="2017-04" db="EMBL/GenBank/DDBJ databases">
        <authorList>
            <person name="Afonso C.L."/>
            <person name="Miller P.J."/>
            <person name="Scott M.A."/>
            <person name="Spackman E."/>
            <person name="Goraichik I."/>
            <person name="Dimitrov K.M."/>
            <person name="Suarez D.L."/>
            <person name="Swayne D.E."/>
        </authorList>
    </citation>
    <scope>NUCLEOTIDE SEQUENCE [LARGE SCALE GENOMIC DNA]</scope>
    <source>
        <strain evidence="4 5">DSM 23236</strain>
    </source>
</reference>
<dbReference type="EMBL" id="FWXD01000001">
    <property type="protein sequence ID" value="SMC16108.1"/>
    <property type="molecule type" value="Genomic_DNA"/>
</dbReference>
<dbReference type="RefSeq" id="WP_084088586.1">
    <property type="nucleotide sequence ID" value="NZ_FWXD01000001.1"/>
</dbReference>
<keyword evidence="5" id="KW-1185">Reference proteome</keyword>
<evidence type="ECO:0000256" key="1">
    <source>
        <dbReference type="ARBA" id="ARBA00004442"/>
    </source>
</evidence>
<evidence type="ECO:0000313" key="4">
    <source>
        <dbReference type="EMBL" id="SMC16108.1"/>
    </source>
</evidence>
<feature type="chain" id="PRO_5012190381" evidence="2">
    <location>
        <begin position="22"/>
        <end position="190"/>
    </location>
</feature>
<dbReference type="InterPro" id="IPR000498">
    <property type="entry name" value="OmpA-like_TM_dom"/>
</dbReference>
<name>A0A1W1WXF8_9NEIS</name>
<dbReference type="Proteomes" id="UP000192761">
    <property type="component" value="Unassembled WGS sequence"/>
</dbReference>
<dbReference type="STRING" id="1121001.SAMN02745857_00101"/>
<dbReference type="OrthoDB" id="9130661at2"/>
<feature type="signal peptide" evidence="2">
    <location>
        <begin position="1"/>
        <end position="21"/>
    </location>
</feature>
<gene>
    <name evidence="4" type="ORF">SAMN02745857_00101</name>
</gene>
<dbReference type="InterPro" id="IPR011250">
    <property type="entry name" value="OMP/PagP_B-barrel"/>
</dbReference>
<dbReference type="SUPFAM" id="SSF56925">
    <property type="entry name" value="OMPA-like"/>
    <property type="match status" value="1"/>
</dbReference>
<dbReference type="Pfam" id="PF01389">
    <property type="entry name" value="OmpA_membrane"/>
    <property type="match status" value="1"/>
</dbReference>
<proteinExistence type="predicted"/>
<evidence type="ECO:0000259" key="3">
    <source>
        <dbReference type="Pfam" id="PF01389"/>
    </source>
</evidence>
<feature type="domain" description="Outer membrane protein OmpA-like transmembrane" evidence="3">
    <location>
        <begin position="26"/>
        <end position="190"/>
    </location>
</feature>
<organism evidence="4 5">
    <name type="scientific">Andreprevotia lacus DSM 23236</name>
    <dbReference type="NCBI Taxonomy" id="1121001"/>
    <lineage>
        <taxon>Bacteria</taxon>
        <taxon>Pseudomonadati</taxon>
        <taxon>Pseudomonadota</taxon>
        <taxon>Betaproteobacteria</taxon>
        <taxon>Neisseriales</taxon>
        <taxon>Chitinibacteraceae</taxon>
        <taxon>Andreprevotia</taxon>
    </lineage>
</organism>
<keyword evidence="2" id="KW-0732">Signal</keyword>
<dbReference type="Gene3D" id="2.40.160.20">
    <property type="match status" value="1"/>
</dbReference>
<accession>A0A1W1WXF8</accession>
<dbReference type="AlphaFoldDB" id="A0A1W1WXF8"/>
<protein>
    <submittedName>
        <fullName evidence="4">OmpA-OmpF porin, OOP family</fullName>
    </submittedName>
</protein>
<evidence type="ECO:0000313" key="5">
    <source>
        <dbReference type="Proteomes" id="UP000192761"/>
    </source>
</evidence>
<dbReference type="GO" id="GO:0009279">
    <property type="term" value="C:cell outer membrane"/>
    <property type="evidence" value="ECO:0007669"/>
    <property type="project" value="UniProtKB-SubCell"/>
</dbReference>
<sequence>MNTLRTLLAISTLGLAAGAYAVDAGKTYLYGDIGQSRYDAGDAVGKLGGAGSNETDFAGSIGAGYRITPNVAVEAGYLNLGRMTAGNSNATAKYSAQGLGLQAVGTVPLNDRFGVYGSAGLNPLYVKSSLAGATDSEWRVVPSVGVGVSYKVSDALGVRGGYTQYFNTVDNQGVKSDTGMLSMGMTYGFN</sequence>
<comment type="subcellular location">
    <subcellularLocation>
        <location evidence="1">Cell outer membrane</location>
    </subcellularLocation>
</comment>
<evidence type="ECO:0000256" key="2">
    <source>
        <dbReference type="SAM" id="SignalP"/>
    </source>
</evidence>